<protein>
    <submittedName>
        <fullName evidence="1">Uncharacterized protein</fullName>
    </submittedName>
</protein>
<keyword evidence="2" id="KW-1185">Reference proteome</keyword>
<dbReference type="AlphaFoldDB" id="A0A2P7EBI0"/>
<evidence type="ECO:0000313" key="2">
    <source>
        <dbReference type="Proteomes" id="UP000240206"/>
    </source>
</evidence>
<accession>A0A2P7EBI0</accession>
<sequence>MRTLHLADQDSRDAYIRYVAVRPSAPPERVAAGRPISLRRFIAAGEANTLKALQQQYGDKLGESLLNSDPEVDFELVGKPIERTSTVYLDNKQQVLRFAPDVVEVILDPSGKETDRREPIDRLPNIAEQLPIRFTKTRLNRNAAVRRFVFTRTLQLWHNDGLTYEYLFDIAKELHHSDEMVMVAGGERLKDPLIFQLNGLPWRAFLEGRINSIGYCLLLHLSNLELKALPT</sequence>
<dbReference type="RefSeq" id="WP_106500897.1">
    <property type="nucleotide sequence ID" value="NZ_PXVC01000099.1"/>
</dbReference>
<comment type="caution">
    <text evidence="1">The sequence shown here is derived from an EMBL/GenBank/DDBJ whole genome shotgun (WGS) entry which is preliminary data.</text>
</comment>
<reference evidence="2" key="1">
    <citation type="submission" date="2018-03" db="EMBL/GenBank/DDBJ databases">
        <title>Ecological and genomic features of two cosmopolitan and abundant freshwater picocyanobacteria.</title>
        <authorList>
            <person name="Cabello-Yeves P.J."/>
            <person name="Picazo A."/>
            <person name="Camacho A."/>
            <person name="Callieri C."/>
            <person name="Rosselli R."/>
            <person name="Roda-Garcia J."/>
            <person name="Coutinho F.H."/>
            <person name="Rodriguez-Valera F."/>
        </authorList>
    </citation>
    <scope>NUCLEOTIDE SEQUENCE [LARGE SCALE GENOMIC DNA]</scope>
    <source>
        <strain evidence="2">Tous</strain>
    </source>
</reference>
<name>A0A2P7EBI0_9SYNE</name>
<gene>
    <name evidence="1" type="ORF">C7K08_12365</name>
</gene>
<proteinExistence type="predicted"/>
<evidence type="ECO:0000313" key="1">
    <source>
        <dbReference type="EMBL" id="PSI00586.1"/>
    </source>
</evidence>
<dbReference type="EMBL" id="PXVC01000099">
    <property type="protein sequence ID" value="PSI00586.1"/>
    <property type="molecule type" value="Genomic_DNA"/>
</dbReference>
<dbReference type="Proteomes" id="UP000240206">
    <property type="component" value="Unassembled WGS sequence"/>
</dbReference>
<organism evidence="1 2">
    <name type="scientific">Synechococcus lacustris str. Tous</name>
    <dbReference type="NCBI Taxonomy" id="1910958"/>
    <lineage>
        <taxon>Bacteria</taxon>
        <taxon>Bacillati</taxon>
        <taxon>Cyanobacteriota</taxon>
        <taxon>Cyanophyceae</taxon>
        <taxon>Synechococcales</taxon>
        <taxon>Synechococcaceae</taxon>
        <taxon>Synechococcus</taxon>
    </lineage>
</organism>